<feature type="compositionally biased region" description="Basic and acidic residues" evidence="1">
    <location>
        <begin position="115"/>
        <end position="136"/>
    </location>
</feature>
<reference evidence="2" key="1">
    <citation type="journal article" date="2023" name="Front. Mar. Sci.">
        <title>A new Merluccius polli reference genome to investigate the effects of global change in West African waters.</title>
        <authorList>
            <person name="Mateo J.L."/>
            <person name="Blanco-Fernandez C."/>
            <person name="Garcia-Vazquez E."/>
            <person name="Machado-Schiaffino G."/>
        </authorList>
    </citation>
    <scope>NUCLEOTIDE SEQUENCE</scope>
    <source>
        <strain evidence="2">C29</strain>
        <tissue evidence="2">Fin</tissue>
    </source>
</reference>
<proteinExistence type="predicted"/>
<feature type="compositionally biased region" description="Basic residues" evidence="1">
    <location>
        <begin position="272"/>
        <end position="288"/>
    </location>
</feature>
<feature type="compositionally biased region" description="Low complexity" evidence="1">
    <location>
        <begin position="299"/>
        <end position="313"/>
    </location>
</feature>
<dbReference type="Proteomes" id="UP001174136">
    <property type="component" value="Unassembled WGS sequence"/>
</dbReference>
<dbReference type="AlphaFoldDB" id="A0AA47N1F5"/>
<feature type="compositionally biased region" description="Low complexity" evidence="1">
    <location>
        <begin position="87"/>
        <end position="107"/>
    </location>
</feature>
<evidence type="ECO:0000256" key="1">
    <source>
        <dbReference type="SAM" id="MobiDB-lite"/>
    </source>
</evidence>
<organism evidence="2 3">
    <name type="scientific">Merluccius polli</name>
    <name type="common">Benguela hake</name>
    <name type="synonym">Merluccius cadenati</name>
    <dbReference type="NCBI Taxonomy" id="89951"/>
    <lineage>
        <taxon>Eukaryota</taxon>
        <taxon>Metazoa</taxon>
        <taxon>Chordata</taxon>
        <taxon>Craniata</taxon>
        <taxon>Vertebrata</taxon>
        <taxon>Euteleostomi</taxon>
        <taxon>Actinopterygii</taxon>
        <taxon>Neopterygii</taxon>
        <taxon>Teleostei</taxon>
        <taxon>Neoteleostei</taxon>
        <taxon>Acanthomorphata</taxon>
        <taxon>Zeiogadaria</taxon>
        <taxon>Gadariae</taxon>
        <taxon>Gadiformes</taxon>
        <taxon>Gadoidei</taxon>
        <taxon>Merlucciidae</taxon>
        <taxon>Merluccius</taxon>
    </lineage>
</organism>
<keyword evidence="3" id="KW-1185">Reference proteome</keyword>
<evidence type="ECO:0000313" key="3">
    <source>
        <dbReference type="Proteomes" id="UP001174136"/>
    </source>
</evidence>
<dbReference type="EMBL" id="JAOPHQ010001710">
    <property type="protein sequence ID" value="KAK0149906.1"/>
    <property type="molecule type" value="Genomic_DNA"/>
</dbReference>
<evidence type="ECO:0000313" key="2">
    <source>
        <dbReference type="EMBL" id="KAK0149906.1"/>
    </source>
</evidence>
<accession>A0AA47N1F5</accession>
<comment type="caution">
    <text evidence="2">The sequence shown here is derived from an EMBL/GenBank/DDBJ whole genome shotgun (WGS) entry which is preliminary data.</text>
</comment>
<name>A0AA47N1F5_MERPO</name>
<feature type="compositionally biased region" description="Pro residues" evidence="1">
    <location>
        <begin position="196"/>
        <end position="218"/>
    </location>
</feature>
<sequence>MNTASESAVLVEGNHDNPFGVRLRRTVAVPPRHGEEESTQSIPEPPAQPIDNKGVASPPVSVKPCLTQPISIKPALPKKPEVQARTSDASIGRGASSGSSEPPSWISMARQKQKVYKDTALDDPPNAKKEEPERKSSLPSYVSSAACRESSKAPDSTGKVSSTEAAKTVSPVEKDMRKSLSPPTPVPAQTAKTQTPPCPITPKPYSPFTTAPPKPSSVPTPFKRALCTPTPVPTAQRLMSPPPPPRQSSPASPCSEDAHPTKHCVRSPKTSHPNRRHCHHCHHCRHRAPSPSDFIQTHRSPPSSGSPRSPSGGLAPEPACTGLVSPSPAPGRAPLDGPGQEEGQGLERDASDSAVMAECGLWITITIRTNQNAPSPRSAGH</sequence>
<gene>
    <name evidence="2" type="ORF">N1851_009352</name>
</gene>
<feature type="region of interest" description="Disordered" evidence="1">
    <location>
        <begin position="1"/>
        <end position="352"/>
    </location>
</feature>
<protein>
    <submittedName>
        <fullName evidence="2">Uncharacterized protein</fullName>
    </submittedName>
</protein>